<keyword evidence="7 8" id="KW-0472">Membrane</keyword>
<feature type="transmembrane region" description="Helical" evidence="8">
    <location>
        <begin position="14"/>
        <end position="31"/>
    </location>
</feature>
<dbReference type="FunFam" id="1.20.1540.10:FF:000008">
    <property type="entry name" value="RHOMBOID-like protein 13"/>
    <property type="match status" value="1"/>
</dbReference>
<sequence length="256" mass="27119">MGRPLLLEVADKPATSAAIAVCVGAWLLITQRRLGYEDVGMSYDKVVRGRQAWRMIVCQFSHVEALHLIFNVSALWSLGGIETSPKMGTGYYLRASAALIALSQPLCLAFYHLLITVGGRERYARVTAVGYSCVTFGLMSALSVNELGMGQLSLFGLASIPAPLAPFGYLVLTSVLIPRASFIGHLSGVLVGYVVGFGVFEQLTPFWAVSLALWGALGALVGLVRSGAVSLPFVRFEEEGDVEAGLAVGFSSGAAV</sequence>
<evidence type="ECO:0000256" key="4">
    <source>
        <dbReference type="ARBA" id="ARBA00022692"/>
    </source>
</evidence>
<evidence type="ECO:0000256" key="3">
    <source>
        <dbReference type="ARBA" id="ARBA00022670"/>
    </source>
</evidence>
<comment type="subcellular location">
    <subcellularLocation>
        <location evidence="1">Membrane</location>
        <topology evidence="1">Multi-pass membrane protein</topology>
    </subcellularLocation>
</comment>
<feature type="transmembrane region" description="Helical" evidence="8">
    <location>
        <begin position="91"/>
        <end position="111"/>
    </location>
</feature>
<dbReference type="Gene3D" id="1.20.1540.10">
    <property type="entry name" value="Rhomboid-like"/>
    <property type="match status" value="1"/>
</dbReference>
<keyword evidence="5" id="KW-0378">Hydrolase</keyword>
<organism evidence="10 11">
    <name type="scientific">Ostreobium quekettii</name>
    <dbReference type="NCBI Taxonomy" id="121088"/>
    <lineage>
        <taxon>Eukaryota</taxon>
        <taxon>Viridiplantae</taxon>
        <taxon>Chlorophyta</taxon>
        <taxon>core chlorophytes</taxon>
        <taxon>Ulvophyceae</taxon>
        <taxon>TCBD clade</taxon>
        <taxon>Bryopsidales</taxon>
        <taxon>Ostreobineae</taxon>
        <taxon>Ostreobiaceae</taxon>
        <taxon>Ostreobium</taxon>
    </lineage>
</organism>
<name>A0A8S1JBU2_9CHLO</name>
<dbReference type="InterPro" id="IPR035952">
    <property type="entry name" value="Rhomboid-like_sf"/>
</dbReference>
<dbReference type="Proteomes" id="UP000708148">
    <property type="component" value="Unassembled WGS sequence"/>
</dbReference>
<dbReference type="AlphaFoldDB" id="A0A8S1JBU2"/>
<dbReference type="PANTHER" id="PTHR43066">
    <property type="entry name" value="RHOMBOID-RELATED PROTEIN"/>
    <property type="match status" value="1"/>
</dbReference>
<dbReference type="GO" id="GO:0004252">
    <property type="term" value="F:serine-type endopeptidase activity"/>
    <property type="evidence" value="ECO:0007669"/>
    <property type="project" value="InterPro"/>
</dbReference>
<comment type="caution">
    <text evidence="10">The sequence shown here is derived from an EMBL/GenBank/DDBJ whole genome shotgun (WGS) entry which is preliminary data.</text>
</comment>
<comment type="similarity">
    <text evidence="2">Belongs to the peptidase S54 family.</text>
</comment>
<evidence type="ECO:0000256" key="5">
    <source>
        <dbReference type="ARBA" id="ARBA00022801"/>
    </source>
</evidence>
<dbReference type="PANTHER" id="PTHR43066:SF1">
    <property type="entry name" value="RHOMBOID PROTEIN 2"/>
    <property type="match status" value="1"/>
</dbReference>
<evidence type="ECO:0000256" key="6">
    <source>
        <dbReference type="ARBA" id="ARBA00022989"/>
    </source>
</evidence>
<feature type="domain" description="Peptidase S54 rhomboid" evidence="9">
    <location>
        <begin position="50"/>
        <end position="201"/>
    </location>
</feature>
<dbReference type="GO" id="GO:0006508">
    <property type="term" value="P:proteolysis"/>
    <property type="evidence" value="ECO:0007669"/>
    <property type="project" value="UniProtKB-KW"/>
</dbReference>
<dbReference type="Pfam" id="PF01694">
    <property type="entry name" value="Rhomboid"/>
    <property type="match status" value="1"/>
</dbReference>
<feature type="transmembrane region" description="Helical" evidence="8">
    <location>
        <begin position="182"/>
        <end position="200"/>
    </location>
</feature>
<dbReference type="SUPFAM" id="SSF144091">
    <property type="entry name" value="Rhomboid-like"/>
    <property type="match status" value="1"/>
</dbReference>
<evidence type="ECO:0000313" key="11">
    <source>
        <dbReference type="Proteomes" id="UP000708148"/>
    </source>
</evidence>
<evidence type="ECO:0000256" key="8">
    <source>
        <dbReference type="SAM" id="Phobius"/>
    </source>
</evidence>
<feature type="transmembrane region" description="Helical" evidence="8">
    <location>
        <begin position="206"/>
        <end position="224"/>
    </location>
</feature>
<accession>A0A8S1JBU2</accession>
<dbReference type="OrthoDB" id="10257275at2759"/>
<dbReference type="EMBL" id="CAJHUC010002927">
    <property type="protein sequence ID" value="CAD7704569.1"/>
    <property type="molecule type" value="Genomic_DNA"/>
</dbReference>
<feature type="transmembrane region" description="Helical" evidence="8">
    <location>
        <begin position="52"/>
        <end position="79"/>
    </location>
</feature>
<evidence type="ECO:0000259" key="9">
    <source>
        <dbReference type="Pfam" id="PF01694"/>
    </source>
</evidence>
<dbReference type="GO" id="GO:0016020">
    <property type="term" value="C:membrane"/>
    <property type="evidence" value="ECO:0007669"/>
    <property type="project" value="UniProtKB-SubCell"/>
</dbReference>
<evidence type="ECO:0000256" key="7">
    <source>
        <dbReference type="ARBA" id="ARBA00023136"/>
    </source>
</evidence>
<gene>
    <name evidence="10" type="ORF">OSTQU699_LOCUS9923</name>
</gene>
<evidence type="ECO:0000256" key="1">
    <source>
        <dbReference type="ARBA" id="ARBA00004141"/>
    </source>
</evidence>
<keyword evidence="11" id="KW-1185">Reference proteome</keyword>
<keyword evidence="3" id="KW-0645">Protease</keyword>
<dbReference type="InterPro" id="IPR022764">
    <property type="entry name" value="Peptidase_S54_rhomboid_dom"/>
</dbReference>
<evidence type="ECO:0000256" key="2">
    <source>
        <dbReference type="ARBA" id="ARBA00009045"/>
    </source>
</evidence>
<reference evidence="10" key="1">
    <citation type="submission" date="2020-12" db="EMBL/GenBank/DDBJ databases">
        <authorList>
            <person name="Iha C."/>
        </authorList>
    </citation>
    <scope>NUCLEOTIDE SEQUENCE</scope>
</reference>
<feature type="transmembrane region" description="Helical" evidence="8">
    <location>
        <begin position="123"/>
        <end position="142"/>
    </location>
</feature>
<proteinExistence type="inferred from homology"/>
<protein>
    <recommendedName>
        <fullName evidence="9">Peptidase S54 rhomboid domain-containing protein</fullName>
    </recommendedName>
</protein>
<keyword evidence="4 8" id="KW-0812">Transmembrane</keyword>
<evidence type="ECO:0000313" key="10">
    <source>
        <dbReference type="EMBL" id="CAD7704569.1"/>
    </source>
</evidence>
<keyword evidence="6 8" id="KW-1133">Transmembrane helix</keyword>
<feature type="transmembrane region" description="Helical" evidence="8">
    <location>
        <begin position="154"/>
        <end position="175"/>
    </location>
</feature>